<gene>
    <name evidence="1" type="ORF">ACH49Z_13415</name>
</gene>
<proteinExistence type="predicted"/>
<accession>A0ABW7VX60</accession>
<keyword evidence="2" id="KW-1185">Reference proteome</keyword>
<evidence type="ECO:0000313" key="2">
    <source>
        <dbReference type="Proteomes" id="UP001611494"/>
    </source>
</evidence>
<name>A0ABW7VX60_9NOCA</name>
<comment type="caution">
    <text evidence="1">The sequence shown here is derived from an EMBL/GenBank/DDBJ whole genome shotgun (WGS) entry which is preliminary data.</text>
</comment>
<dbReference type="Proteomes" id="UP001611494">
    <property type="component" value="Unassembled WGS sequence"/>
</dbReference>
<organism evidence="1 2">
    <name type="scientific">Nocardia testacea</name>
    <dbReference type="NCBI Taxonomy" id="248551"/>
    <lineage>
        <taxon>Bacteria</taxon>
        <taxon>Bacillati</taxon>
        <taxon>Actinomycetota</taxon>
        <taxon>Actinomycetes</taxon>
        <taxon>Mycobacteriales</taxon>
        <taxon>Nocardiaceae</taxon>
        <taxon>Nocardia</taxon>
    </lineage>
</organism>
<protein>
    <submittedName>
        <fullName evidence="1">Uncharacterized protein</fullName>
    </submittedName>
</protein>
<dbReference type="EMBL" id="JBIRYL010000002">
    <property type="protein sequence ID" value="MFI2230839.1"/>
    <property type="molecule type" value="Genomic_DNA"/>
</dbReference>
<evidence type="ECO:0000313" key="1">
    <source>
        <dbReference type="EMBL" id="MFI2230839.1"/>
    </source>
</evidence>
<sequence>MSEGRPKAVGLIRRDVFGHGIDIHRVAAQFGYRIVWTLRLDTGPLASALILTEYAADAVVVPGFVHADAVRHTVTDLCALIAPMQIYPRGYRWPVVDVDRW</sequence>
<reference evidence="1 2" key="1">
    <citation type="submission" date="2024-10" db="EMBL/GenBank/DDBJ databases">
        <title>The Natural Products Discovery Center: Release of the First 8490 Sequenced Strains for Exploring Actinobacteria Biosynthetic Diversity.</title>
        <authorList>
            <person name="Kalkreuter E."/>
            <person name="Kautsar S.A."/>
            <person name="Yang D."/>
            <person name="Bader C.D."/>
            <person name="Teijaro C.N."/>
            <person name="Fluegel L."/>
            <person name="Davis C.M."/>
            <person name="Simpson J.R."/>
            <person name="Lauterbach L."/>
            <person name="Steele A.D."/>
            <person name="Gui C."/>
            <person name="Meng S."/>
            <person name="Li G."/>
            <person name="Viehrig K."/>
            <person name="Ye F."/>
            <person name="Su P."/>
            <person name="Kiefer A.F."/>
            <person name="Nichols A."/>
            <person name="Cepeda A.J."/>
            <person name="Yan W."/>
            <person name="Fan B."/>
            <person name="Jiang Y."/>
            <person name="Adhikari A."/>
            <person name="Zheng C.-J."/>
            <person name="Schuster L."/>
            <person name="Cowan T.M."/>
            <person name="Smanski M.J."/>
            <person name="Chevrette M.G."/>
            <person name="De Carvalho L.P.S."/>
            <person name="Shen B."/>
        </authorList>
    </citation>
    <scope>NUCLEOTIDE SEQUENCE [LARGE SCALE GENOMIC DNA]</scope>
    <source>
        <strain evidence="1 2">NPDC019377</strain>
    </source>
</reference>
<dbReference type="RefSeq" id="WP_397062202.1">
    <property type="nucleotide sequence ID" value="NZ_JBIRYL010000002.1"/>
</dbReference>